<organism evidence="1 2">
    <name type="scientific">Caenorhabditis japonica</name>
    <dbReference type="NCBI Taxonomy" id="281687"/>
    <lineage>
        <taxon>Eukaryota</taxon>
        <taxon>Metazoa</taxon>
        <taxon>Ecdysozoa</taxon>
        <taxon>Nematoda</taxon>
        <taxon>Chromadorea</taxon>
        <taxon>Rhabditida</taxon>
        <taxon>Rhabditina</taxon>
        <taxon>Rhabditomorpha</taxon>
        <taxon>Rhabditoidea</taxon>
        <taxon>Rhabditidae</taxon>
        <taxon>Peloderinae</taxon>
        <taxon>Caenorhabditis</taxon>
    </lineage>
</organism>
<accession>A0A8R1DYL3</accession>
<keyword evidence="2" id="KW-1185">Reference proteome</keyword>
<dbReference type="Gene3D" id="3.90.1600.10">
    <property type="entry name" value="Palm domain of DNA polymerase"/>
    <property type="match status" value="1"/>
</dbReference>
<evidence type="ECO:0000313" key="2">
    <source>
        <dbReference type="Proteomes" id="UP000005237"/>
    </source>
</evidence>
<dbReference type="AlphaFoldDB" id="A0A8R1DYL3"/>
<dbReference type="EnsemblMetazoa" id="CJA16404.1">
    <property type="protein sequence ID" value="CJA16404.1"/>
    <property type="gene ID" value="WBGene00135608"/>
</dbReference>
<protein>
    <recommendedName>
        <fullName evidence="3">DNA-directed DNA polymerase</fullName>
    </recommendedName>
</protein>
<evidence type="ECO:0000313" key="1">
    <source>
        <dbReference type="EnsemblMetazoa" id="CJA16404.1"/>
    </source>
</evidence>
<evidence type="ECO:0008006" key="3">
    <source>
        <dbReference type="Google" id="ProtNLM"/>
    </source>
</evidence>
<dbReference type="SUPFAM" id="SSF56672">
    <property type="entry name" value="DNA/RNA polymerases"/>
    <property type="match status" value="1"/>
</dbReference>
<dbReference type="InterPro" id="IPR023211">
    <property type="entry name" value="DNA_pol_palm_dom_sf"/>
</dbReference>
<proteinExistence type="predicted"/>
<dbReference type="PANTHER" id="PTHR31511:SF12">
    <property type="entry name" value="RHO TERMINATION FACTOR N-TERMINAL DOMAIN-CONTAINING PROTEIN"/>
    <property type="match status" value="1"/>
</dbReference>
<reference evidence="2" key="1">
    <citation type="submission" date="2010-08" db="EMBL/GenBank/DDBJ databases">
        <authorList>
            <consortium name="Caenorhabditis japonica Sequencing Consortium"/>
            <person name="Wilson R.K."/>
        </authorList>
    </citation>
    <scope>NUCLEOTIDE SEQUENCE [LARGE SCALE GENOMIC DNA]</scope>
    <source>
        <strain evidence="2">DF5081</strain>
    </source>
</reference>
<sequence>MQNKYGYRKLKLVYQDTDSLIYQVYTQDIYKDIEKDQILKNYFDFSEYPEDHPLHSVENKKVVGKMKDELNGKIITEIVAIRPKQYAYKTLDGKEHKKNKGIKKNVVKKDTTLKDYRDSLFNKSVVKRKQYCIRSVKHQLFTQEIEKIVFDNRDKSTFNDEEKDSINNGYKRMILKKGYKTKAFSSF</sequence>
<reference evidence="1" key="2">
    <citation type="submission" date="2022-06" db="UniProtKB">
        <authorList>
            <consortium name="EnsemblMetazoa"/>
        </authorList>
    </citation>
    <scope>IDENTIFICATION</scope>
    <source>
        <strain evidence="1">DF5081</strain>
    </source>
</reference>
<name>A0A8R1DYL3_CAEJA</name>
<dbReference type="PANTHER" id="PTHR31511">
    <property type="entry name" value="PROTEIN CBG23764"/>
    <property type="match status" value="1"/>
</dbReference>
<dbReference type="Proteomes" id="UP000005237">
    <property type="component" value="Unassembled WGS sequence"/>
</dbReference>
<dbReference type="InterPro" id="IPR043502">
    <property type="entry name" value="DNA/RNA_pol_sf"/>
</dbReference>